<dbReference type="InterPro" id="IPR005539">
    <property type="entry name" value="ELK_dom"/>
</dbReference>
<dbReference type="PROSITE" id="PS50071">
    <property type="entry name" value="HOMEOBOX_2"/>
    <property type="match status" value="1"/>
</dbReference>
<evidence type="ECO:0000259" key="8">
    <source>
        <dbReference type="PROSITE" id="PS51213"/>
    </source>
</evidence>
<name>A0A7J7P1B8_9MAGN</name>
<dbReference type="AlphaFoldDB" id="A0A7J7P1B8"/>
<sequence>MEMGFGENIGMSSMMTMMPLPLMSNPNFTSNTCYLPLPPSSPFNNNHHQTGTTTTAGSSLILMNNNNTNNTGYFADNNNSSDSNRCSSTRDKVMAHPLYPRLLVAYLNCQKVGAPADVVARLEEAQEAMIQTSSGCIGEDPELDQFMEAYCEMLTKYEHELTKPFKEAMFFISRIESQFKALCVGSSDSAYGGDTTARNGSSDEDVDLCDNFVDPQAEERELKGQLFRKYSGYLGNLKQEFMKKKKKGKLPKEARSKLLDWWSKHYKWPYPSEPQKIELGETTGLDQKQINNWFINQRKRHWKASEDMQFVVMDTASGHPHYYLDNIHNPFSMDGTPSML</sequence>
<dbReference type="CDD" id="cd00086">
    <property type="entry name" value="homeodomain"/>
    <property type="match status" value="1"/>
</dbReference>
<evidence type="ECO:0000259" key="7">
    <source>
        <dbReference type="PROSITE" id="PS50071"/>
    </source>
</evidence>
<evidence type="ECO:0000313" key="10">
    <source>
        <dbReference type="Proteomes" id="UP000541444"/>
    </source>
</evidence>
<dbReference type="SMART" id="SM00389">
    <property type="entry name" value="HOX"/>
    <property type="match status" value="1"/>
</dbReference>
<keyword evidence="2 5" id="KW-0238">DNA-binding</keyword>
<dbReference type="SMART" id="SM01256">
    <property type="entry name" value="KNOX2"/>
    <property type="match status" value="1"/>
</dbReference>
<feature type="domain" description="ELK" evidence="8">
    <location>
        <begin position="221"/>
        <end position="241"/>
    </location>
</feature>
<dbReference type="Pfam" id="PF03791">
    <property type="entry name" value="KNOX2"/>
    <property type="match status" value="1"/>
</dbReference>
<dbReference type="InterPro" id="IPR009057">
    <property type="entry name" value="Homeodomain-like_sf"/>
</dbReference>
<comment type="caution">
    <text evidence="9">The sequence shown here is derived from an EMBL/GenBank/DDBJ whole genome shotgun (WGS) entry which is preliminary data.</text>
</comment>
<dbReference type="InterPro" id="IPR008422">
    <property type="entry name" value="KN_HD"/>
</dbReference>
<evidence type="ECO:0000256" key="2">
    <source>
        <dbReference type="ARBA" id="ARBA00023125"/>
    </source>
</evidence>
<feature type="domain" description="Homeobox" evidence="7">
    <location>
        <begin position="241"/>
        <end position="304"/>
    </location>
</feature>
<comment type="subcellular location">
    <subcellularLocation>
        <location evidence="1 5">Nucleus</location>
    </subcellularLocation>
</comment>
<dbReference type="Pfam" id="PF03790">
    <property type="entry name" value="KNOX1"/>
    <property type="match status" value="1"/>
</dbReference>
<dbReference type="InterPro" id="IPR050224">
    <property type="entry name" value="TALE_homeobox"/>
</dbReference>
<dbReference type="PROSITE" id="PS51213">
    <property type="entry name" value="ELK"/>
    <property type="match status" value="1"/>
</dbReference>
<dbReference type="Pfam" id="PF03789">
    <property type="entry name" value="ELK"/>
    <property type="match status" value="1"/>
</dbReference>
<dbReference type="SMART" id="SM01188">
    <property type="entry name" value="ELK"/>
    <property type="match status" value="1"/>
</dbReference>
<dbReference type="EMBL" id="JACGCM010000347">
    <property type="protein sequence ID" value="KAF6173239.1"/>
    <property type="molecule type" value="Genomic_DNA"/>
</dbReference>
<reference evidence="9 10" key="1">
    <citation type="journal article" date="2020" name="IScience">
        <title>Genome Sequencing of the Endangered Kingdonia uniflora (Circaeasteraceae, Ranunculales) Reveals Potential Mechanisms of Evolutionary Specialization.</title>
        <authorList>
            <person name="Sun Y."/>
            <person name="Deng T."/>
            <person name="Zhang A."/>
            <person name="Moore M.J."/>
            <person name="Landis J.B."/>
            <person name="Lin N."/>
            <person name="Zhang H."/>
            <person name="Zhang X."/>
            <person name="Huang J."/>
            <person name="Zhang X."/>
            <person name="Sun H."/>
            <person name="Wang H."/>
        </authorList>
    </citation>
    <scope>NUCLEOTIDE SEQUENCE [LARGE SCALE GENOMIC DNA]</scope>
    <source>
        <strain evidence="9">TB1705</strain>
        <tissue evidence="9">Leaf</tissue>
    </source>
</reference>
<evidence type="ECO:0000256" key="3">
    <source>
        <dbReference type="ARBA" id="ARBA00023155"/>
    </source>
</evidence>
<keyword evidence="3 5" id="KW-0371">Homeobox</keyword>
<dbReference type="SUPFAM" id="SSF46689">
    <property type="entry name" value="Homeodomain-like"/>
    <property type="match status" value="1"/>
</dbReference>
<dbReference type="GO" id="GO:0006355">
    <property type="term" value="P:regulation of DNA-templated transcription"/>
    <property type="evidence" value="ECO:0007669"/>
    <property type="project" value="InterPro"/>
</dbReference>
<feature type="DNA-binding region" description="Homeobox; TALE-type" evidence="5">
    <location>
        <begin position="242"/>
        <end position="305"/>
    </location>
</feature>
<dbReference type="Gene3D" id="1.10.10.60">
    <property type="entry name" value="Homeodomain-like"/>
    <property type="match status" value="1"/>
</dbReference>
<dbReference type="OrthoDB" id="10056939at2759"/>
<evidence type="ECO:0000256" key="5">
    <source>
        <dbReference type="PROSITE-ProRule" id="PRU00108"/>
    </source>
</evidence>
<dbReference type="PANTHER" id="PTHR11850">
    <property type="entry name" value="HOMEOBOX PROTEIN TRANSCRIPTION FACTORS"/>
    <property type="match status" value="1"/>
</dbReference>
<dbReference type="InterPro" id="IPR005540">
    <property type="entry name" value="KNOX1"/>
</dbReference>
<gene>
    <name evidence="9" type="ORF">GIB67_026934</name>
</gene>
<comment type="similarity">
    <text evidence="6">Belongs to the TALE/KNOX homeobox family.</text>
</comment>
<dbReference type="InterPro" id="IPR005541">
    <property type="entry name" value="KNOX2"/>
</dbReference>
<protein>
    <submittedName>
        <fullName evidence="9">Uncharacterized protein</fullName>
    </submittedName>
</protein>
<dbReference type="GO" id="GO:0003677">
    <property type="term" value="F:DNA binding"/>
    <property type="evidence" value="ECO:0007669"/>
    <property type="project" value="UniProtKB-UniRule"/>
</dbReference>
<dbReference type="SMART" id="SM01255">
    <property type="entry name" value="KNOX1"/>
    <property type="match status" value="1"/>
</dbReference>
<keyword evidence="4 5" id="KW-0539">Nucleus</keyword>
<dbReference type="InterPro" id="IPR001356">
    <property type="entry name" value="HD"/>
</dbReference>
<accession>A0A7J7P1B8</accession>
<evidence type="ECO:0000256" key="6">
    <source>
        <dbReference type="PROSITE-ProRule" id="PRU00559"/>
    </source>
</evidence>
<dbReference type="Proteomes" id="UP000541444">
    <property type="component" value="Unassembled WGS sequence"/>
</dbReference>
<evidence type="ECO:0000313" key="9">
    <source>
        <dbReference type="EMBL" id="KAF6173239.1"/>
    </source>
</evidence>
<evidence type="ECO:0000256" key="1">
    <source>
        <dbReference type="ARBA" id="ARBA00004123"/>
    </source>
</evidence>
<evidence type="ECO:0000256" key="4">
    <source>
        <dbReference type="ARBA" id="ARBA00023242"/>
    </source>
</evidence>
<keyword evidence="10" id="KW-1185">Reference proteome</keyword>
<proteinExistence type="inferred from homology"/>
<dbReference type="Pfam" id="PF05920">
    <property type="entry name" value="Homeobox_KN"/>
    <property type="match status" value="1"/>
</dbReference>
<dbReference type="GO" id="GO:0005634">
    <property type="term" value="C:nucleus"/>
    <property type="evidence" value="ECO:0007669"/>
    <property type="project" value="UniProtKB-SubCell"/>
</dbReference>
<organism evidence="9 10">
    <name type="scientific">Kingdonia uniflora</name>
    <dbReference type="NCBI Taxonomy" id="39325"/>
    <lineage>
        <taxon>Eukaryota</taxon>
        <taxon>Viridiplantae</taxon>
        <taxon>Streptophyta</taxon>
        <taxon>Embryophyta</taxon>
        <taxon>Tracheophyta</taxon>
        <taxon>Spermatophyta</taxon>
        <taxon>Magnoliopsida</taxon>
        <taxon>Ranunculales</taxon>
        <taxon>Circaeasteraceae</taxon>
        <taxon>Kingdonia</taxon>
    </lineage>
</organism>